<dbReference type="Gene3D" id="1.50.10.20">
    <property type="match status" value="1"/>
</dbReference>
<dbReference type="EC" id="3.2.1.101" evidence="4"/>
<dbReference type="PANTHER" id="PTHR12145:SF36">
    <property type="entry name" value="MANNAN ENDO-1,6-ALPHA-MANNOSIDASE DCW1"/>
    <property type="match status" value="1"/>
</dbReference>
<sequence length="630" mass="66734">MRSFSNIGAALLPLAAAVGAVELKIDDEASVKAAISQYANGLMSYYKANASGLPAEEVGYIPKPHYWWESGALWGAMVEYTNIVGDESYVKTIQQGLTANYGPENNFILDYKRDQTGNDDQAFWCLATMSAAEYGFPEPADAPATYLEVSKNCFNNIVSRWDETSCGGGLKWQIYPENAYGYNYKNSISNGATFALGARLARFTGNQTYADWAEKIYDWEKKVGLIGENFEVFDGTDDKTNCKEVSDKTEWTYNNAMMLHGSAFLADYTKDNKWTQRTEGFLKRASIFFDNPKEVKNVMFEVCENSVGGKTCNLDQQTFKAYLGRWMAKTALLVPSTKDQITTYLTTSAEAAAKSCTGENSACGSRWYQEFDGETGTGPQISALEVTQACLMIQQGTLPGTGAEPSEPKPKPSSKPSSSSAATEASSTAAVESSEVPKSEAPKSTNAPESSKAPESSAVPPKASESSPGYPTGAPVATPIANTTSSSSSSQSDTASVPTDIPQLSYSAGVYAPIETPAPTNKPGGQFGEVKNSTAPACTCTGRRTTTVYVNPPTEATPPAAPPARAPPVSEPVPPANTTVLPTGALPPTPSAPANSSAPLEQFPGAASNVKIVANTLFAAAALAGLAALL</sequence>
<dbReference type="GO" id="GO:0012505">
    <property type="term" value="C:endomembrane system"/>
    <property type="evidence" value="ECO:0007669"/>
    <property type="project" value="UniProtKB-SubCell"/>
</dbReference>
<keyword evidence="13" id="KW-1185">Reference proteome</keyword>
<evidence type="ECO:0000256" key="5">
    <source>
        <dbReference type="ARBA" id="ARBA00022729"/>
    </source>
</evidence>
<dbReference type="InterPro" id="IPR008928">
    <property type="entry name" value="6-hairpin_glycosidase_sf"/>
</dbReference>
<organism evidence="12 13">
    <name type="scientific">Bimuria novae-zelandiae CBS 107.79</name>
    <dbReference type="NCBI Taxonomy" id="1447943"/>
    <lineage>
        <taxon>Eukaryota</taxon>
        <taxon>Fungi</taxon>
        <taxon>Dikarya</taxon>
        <taxon>Ascomycota</taxon>
        <taxon>Pezizomycotina</taxon>
        <taxon>Dothideomycetes</taxon>
        <taxon>Pleosporomycetidae</taxon>
        <taxon>Pleosporales</taxon>
        <taxon>Massarineae</taxon>
        <taxon>Didymosphaeriaceae</taxon>
        <taxon>Bimuria</taxon>
    </lineage>
</organism>
<evidence type="ECO:0000256" key="9">
    <source>
        <dbReference type="ARBA" id="ARBA00023295"/>
    </source>
</evidence>
<dbReference type="AlphaFoldDB" id="A0A6A5UX60"/>
<feature type="compositionally biased region" description="Low complexity" evidence="10">
    <location>
        <begin position="483"/>
        <end position="496"/>
    </location>
</feature>
<evidence type="ECO:0000256" key="11">
    <source>
        <dbReference type="SAM" id="SignalP"/>
    </source>
</evidence>
<dbReference type="GO" id="GO:0009272">
    <property type="term" value="P:fungal-type cell wall biogenesis"/>
    <property type="evidence" value="ECO:0007669"/>
    <property type="project" value="TreeGrafter"/>
</dbReference>
<dbReference type="SUPFAM" id="SSF48208">
    <property type="entry name" value="Six-hairpin glycosidases"/>
    <property type="match status" value="1"/>
</dbReference>
<evidence type="ECO:0000256" key="4">
    <source>
        <dbReference type="ARBA" id="ARBA00012350"/>
    </source>
</evidence>
<evidence type="ECO:0000256" key="2">
    <source>
        <dbReference type="ARBA" id="ARBA00004308"/>
    </source>
</evidence>
<comment type="similarity">
    <text evidence="3">Belongs to the glycosyl hydrolase 76 family.</text>
</comment>
<protein>
    <recommendedName>
        <fullName evidence="4">mannan endo-1,6-alpha-mannosidase</fullName>
        <ecNumber evidence="4">3.2.1.101</ecNumber>
    </recommendedName>
</protein>
<keyword evidence="5 11" id="KW-0732">Signal</keyword>
<feature type="compositionally biased region" description="Low complexity" evidence="10">
    <location>
        <begin position="414"/>
        <end position="434"/>
    </location>
</feature>
<keyword evidence="6" id="KW-0378">Hydrolase</keyword>
<keyword evidence="7" id="KW-0472">Membrane</keyword>
<dbReference type="OrthoDB" id="4187847at2759"/>
<dbReference type="PANTHER" id="PTHR12145">
    <property type="entry name" value="MANNAN ENDO-1,6-ALPHA-MANNOSIDASE DCW1"/>
    <property type="match status" value="1"/>
</dbReference>
<evidence type="ECO:0000256" key="10">
    <source>
        <dbReference type="SAM" id="MobiDB-lite"/>
    </source>
</evidence>
<evidence type="ECO:0000256" key="7">
    <source>
        <dbReference type="ARBA" id="ARBA00023136"/>
    </source>
</evidence>
<evidence type="ECO:0000313" key="13">
    <source>
        <dbReference type="Proteomes" id="UP000800036"/>
    </source>
</evidence>
<evidence type="ECO:0000256" key="8">
    <source>
        <dbReference type="ARBA" id="ARBA00023180"/>
    </source>
</evidence>
<feature type="signal peptide" evidence="11">
    <location>
        <begin position="1"/>
        <end position="20"/>
    </location>
</feature>
<reference evidence="12" key="1">
    <citation type="journal article" date="2020" name="Stud. Mycol.">
        <title>101 Dothideomycetes genomes: a test case for predicting lifestyles and emergence of pathogens.</title>
        <authorList>
            <person name="Haridas S."/>
            <person name="Albert R."/>
            <person name="Binder M."/>
            <person name="Bloem J."/>
            <person name="Labutti K."/>
            <person name="Salamov A."/>
            <person name="Andreopoulos B."/>
            <person name="Baker S."/>
            <person name="Barry K."/>
            <person name="Bills G."/>
            <person name="Bluhm B."/>
            <person name="Cannon C."/>
            <person name="Castanera R."/>
            <person name="Culley D."/>
            <person name="Daum C."/>
            <person name="Ezra D."/>
            <person name="Gonzalez J."/>
            <person name="Henrissat B."/>
            <person name="Kuo A."/>
            <person name="Liang C."/>
            <person name="Lipzen A."/>
            <person name="Lutzoni F."/>
            <person name="Magnuson J."/>
            <person name="Mondo S."/>
            <person name="Nolan M."/>
            <person name="Ohm R."/>
            <person name="Pangilinan J."/>
            <person name="Park H.-J."/>
            <person name="Ramirez L."/>
            <person name="Alfaro M."/>
            <person name="Sun H."/>
            <person name="Tritt A."/>
            <person name="Yoshinaga Y."/>
            <person name="Zwiers L.-H."/>
            <person name="Turgeon B."/>
            <person name="Goodwin S."/>
            <person name="Spatafora J."/>
            <person name="Crous P."/>
            <person name="Grigoriev I."/>
        </authorList>
    </citation>
    <scope>NUCLEOTIDE SEQUENCE</scope>
    <source>
        <strain evidence="12">CBS 107.79</strain>
    </source>
</reference>
<name>A0A6A5UX60_9PLEO</name>
<accession>A0A6A5UX60</accession>
<comment type="catalytic activity">
    <reaction evidence="1">
        <text>Random hydrolysis of (1-&gt;6)-alpha-D-mannosidic linkages in unbranched (1-&gt;6)-mannans.</text>
        <dbReference type="EC" id="3.2.1.101"/>
    </reaction>
</comment>
<evidence type="ECO:0000256" key="1">
    <source>
        <dbReference type="ARBA" id="ARBA00001452"/>
    </source>
</evidence>
<dbReference type="Pfam" id="PF03663">
    <property type="entry name" value="Glyco_hydro_76"/>
    <property type="match status" value="1"/>
</dbReference>
<keyword evidence="9" id="KW-0326">Glycosidase</keyword>
<keyword evidence="8" id="KW-0325">Glycoprotein</keyword>
<proteinExistence type="inferred from homology"/>
<dbReference type="InterPro" id="IPR014480">
    <property type="entry name" value="Mannan-1_6-alpha_mannosidase"/>
</dbReference>
<comment type="subcellular location">
    <subcellularLocation>
        <location evidence="2">Endomembrane system</location>
    </subcellularLocation>
</comment>
<dbReference type="FunFam" id="1.50.10.20:FF:000006">
    <property type="entry name" value="Mannan endo-1,6-alpha-mannosidase"/>
    <property type="match status" value="1"/>
</dbReference>
<feature type="region of interest" description="Disordered" evidence="10">
    <location>
        <begin position="549"/>
        <end position="598"/>
    </location>
</feature>
<feature type="region of interest" description="Disordered" evidence="10">
    <location>
        <begin position="515"/>
        <end position="537"/>
    </location>
</feature>
<feature type="compositionally biased region" description="Pro residues" evidence="10">
    <location>
        <begin position="555"/>
        <end position="575"/>
    </location>
</feature>
<dbReference type="GO" id="GO:0008496">
    <property type="term" value="F:mannan endo-1,6-alpha-mannosidase activity"/>
    <property type="evidence" value="ECO:0007669"/>
    <property type="project" value="UniProtKB-EC"/>
</dbReference>
<dbReference type="GO" id="GO:0016052">
    <property type="term" value="P:carbohydrate catabolic process"/>
    <property type="evidence" value="ECO:0007669"/>
    <property type="project" value="InterPro"/>
</dbReference>
<feature type="chain" id="PRO_5025661739" description="mannan endo-1,6-alpha-mannosidase" evidence="11">
    <location>
        <begin position="21"/>
        <end position="630"/>
    </location>
</feature>
<feature type="compositionally biased region" description="Low complexity" evidence="10">
    <location>
        <begin position="447"/>
        <end position="468"/>
    </location>
</feature>
<gene>
    <name evidence="12" type="ORF">BU23DRAFT_539509</name>
</gene>
<dbReference type="InterPro" id="IPR005198">
    <property type="entry name" value="Glyco_hydro_76"/>
</dbReference>
<dbReference type="EMBL" id="ML976708">
    <property type="protein sequence ID" value="KAF1969581.1"/>
    <property type="molecule type" value="Genomic_DNA"/>
</dbReference>
<feature type="region of interest" description="Disordered" evidence="10">
    <location>
        <begin position="397"/>
        <end position="501"/>
    </location>
</feature>
<evidence type="ECO:0000256" key="3">
    <source>
        <dbReference type="ARBA" id="ARBA00009699"/>
    </source>
</evidence>
<evidence type="ECO:0000256" key="6">
    <source>
        <dbReference type="ARBA" id="ARBA00022801"/>
    </source>
</evidence>
<evidence type="ECO:0000313" key="12">
    <source>
        <dbReference type="EMBL" id="KAF1969581.1"/>
    </source>
</evidence>
<dbReference type="Proteomes" id="UP000800036">
    <property type="component" value="Unassembled WGS sequence"/>
</dbReference>